<name>A0A9Q0DEV9_9TELE</name>
<dbReference type="Proteomes" id="UP001148018">
    <property type="component" value="Unassembled WGS sequence"/>
</dbReference>
<dbReference type="AlphaFoldDB" id="A0A9Q0DEV9"/>
<proteinExistence type="predicted"/>
<dbReference type="EMBL" id="JANIIK010000116">
    <property type="protein sequence ID" value="KAJ3587183.1"/>
    <property type="molecule type" value="Genomic_DNA"/>
</dbReference>
<reference evidence="1" key="1">
    <citation type="submission" date="2022-07" db="EMBL/GenBank/DDBJ databases">
        <title>Chromosome-level genome of Muraenolepis orangiensis.</title>
        <authorList>
            <person name="Kim J."/>
        </authorList>
    </citation>
    <scope>NUCLEOTIDE SEQUENCE</scope>
    <source>
        <strain evidence="1">KU_S4_2022</strain>
        <tissue evidence="1">Muscle</tissue>
    </source>
</reference>
<keyword evidence="2" id="KW-1185">Reference proteome</keyword>
<evidence type="ECO:0000313" key="1">
    <source>
        <dbReference type="EMBL" id="KAJ3587183.1"/>
    </source>
</evidence>
<sequence length="98" mass="10818">MAGCAKRCKQGLVKFAVSLHRLVTGTLTTVKQSRAGSSFLPRCVHKSVNMGLAVGTFSMQSKQVNYRKGYPLHGCSLKRWAAVEPWNAASRYEKNGSW</sequence>
<protein>
    <submittedName>
        <fullName evidence="1">Uncharacterized protein</fullName>
    </submittedName>
</protein>
<comment type="caution">
    <text evidence="1">The sequence shown here is derived from an EMBL/GenBank/DDBJ whole genome shotgun (WGS) entry which is preliminary data.</text>
</comment>
<accession>A0A9Q0DEV9</accession>
<organism evidence="1 2">
    <name type="scientific">Muraenolepis orangiensis</name>
    <name type="common">Patagonian moray cod</name>
    <dbReference type="NCBI Taxonomy" id="630683"/>
    <lineage>
        <taxon>Eukaryota</taxon>
        <taxon>Metazoa</taxon>
        <taxon>Chordata</taxon>
        <taxon>Craniata</taxon>
        <taxon>Vertebrata</taxon>
        <taxon>Euteleostomi</taxon>
        <taxon>Actinopterygii</taxon>
        <taxon>Neopterygii</taxon>
        <taxon>Teleostei</taxon>
        <taxon>Neoteleostei</taxon>
        <taxon>Acanthomorphata</taxon>
        <taxon>Zeiogadaria</taxon>
        <taxon>Gadariae</taxon>
        <taxon>Gadiformes</taxon>
        <taxon>Muraenolepidoidei</taxon>
        <taxon>Muraenolepididae</taxon>
        <taxon>Muraenolepis</taxon>
    </lineage>
</organism>
<gene>
    <name evidence="1" type="ORF">NHX12_010781</name>
</gene>
<evidence type="ECO:0000313" key="2">
    <source>
        <dbReference type="Proteomes" id="UP001148018"/>
    </source>
</evidence>